<feature type="chain" id="PRO_5026191920" description="Lipoprotein" evidence="1">
    <location>
        <begin position="26"/>
        <end position="176"/>
    </location>
</feature>
<dbReference type="EMBL" id="AP022853">
    <property type="protein sequence ID" value="BCB25944.1"/>
    <property type="molecule type" value="Genomic_DNA"/>
</dbReference>
<proteinExistence type="predicted"/>
<dbReference type="AlphaFoldDB" id="A0A6F8V8F9"/>
<dbReference type="KEGG" id="slac:SKTS_08300"/>
<evidence type="ECO:0000313" key="3">
    <source>
        <dbReference type="Proteomes" id="UP000502260"/>
    </source>
</evidence>
<keyword evidence="1" id="KW-0732">Signal</keyword>
<evidence type="ECO:0008006" key="4">
    <source>
        <dbReference type="Google" id="ProtNLM"/>
    </source>
</evidence>
<name>A0A6F8V8F9_9PROT</name>
<accession>A0A6F8V8F9</accession>
<reference evidence="3" key="1">
    <citation type="submission" date="2020-03" db="EMBL/GenBank/DDBJ databases">
        <title>Complete genome sequence of sulfur-oxidizing bacterium skT11.</title>
        <authorList>
            <person name="Kanda M."/>
            <person name="Kojima H."/>
            <person name="Fukui M."/>
        </authorList>
    </citation>
    <scope>NUCLEOTIDE SEQUENCE [LARGE SCALE GENOMIC DNA]</scope>
    <source>
        <strain evidence="3">skT11</strain>
    </source>
</reference>
<dbReference type="RefSeq" id="WP_173060817.1">
    <property type="nucleotide sequence ID" value="NZ_AP022853.1"/>
</dbReference>
<gene>
    <name evidence="2" type="ORF">SKTS_08300</name>
</gene>
<organism evidence="2 3">
    <name type="scientific">Sulfurimicrobium lacus</name>
    <dbReference type="NCBI Taxonomy" id="2715678"/>
    <lineage>
        <taxon>Bacteria</taxon>
        <taxon>Pseudomonadati</taxon>
        <taxon>Pseudomonadota</taxon>
        <taxon>Betaproteobacteria</taxon>
        <taxon>Nitrosomonadales</taxon>
        <taxon>Sulfuricellaceae</taxon>
        <taxon>Sulfurimicrobium</taxon>
    </lineage>
</organism>
<evidence type="ECO:0000313" key="2">
    <source>
        <dbReference type="EMBL" id="BCB25944.1"/>
    </source>
</evidence>
<keyword evidence="3" id="KW-1185">Reference proteome</keyword>
<feature type="signal peptide" evidence="1">
    <location>
        <begin position="1"/>
        <end position="25"/>
    </location>
</feature>
<sequence>MSNTRPILVLFLAALLCAAVLPLFARGSEPPAPQSNANPEWAEARWLPAGAAPLRHPLTALEESFASRFPGHIARFSDGRHVWIVRVMDRPTRMLHPAADCFRGLGYSVQPPRVHTDAHERNWRCFAAEKNGRHLKVCERIFDRQDGNWTDTSSWYWSALLGRESGPWWAVTQVEE</sequence>
<evidence type="ECO:0000256" key="1">
    <source>
        <dbReference type="SAM" id="SignalP"/>
    </source>
</evidence>
<protein>
    <recommendedName>
        <fullName evidence="4">Lipoprotein</fullName>
    </recommendedName>
</protein>
<dbReference type="Proteomes" id="UP000502260">
    <property type="component" value="Chromosome"/>
</dbReference>